<gene>
    <name evidence="2" type="ORF">UFOPK3402_01741</name>
</gene>
<feature type="domain" description="VOC" evidence="1">
    <location>
        <begin position="139"/>
        <end position="256"/>
    </location>
</feature>
<dbReference type="PROSITE" id="PS51819">
    <property type="entry name" value="VOC"/>
    <property type="match status" value="2"/>
</dbReference>
<sequence>MRYPEGQFSWIELMTTNVDAARSFYRDLLGWDAKDMQTPNGPPYTTFLLDGQIVAGMGTLPPTLQAAGLPPIWTSYVNVENLESTMGRATEAGGRILMEPMDVTPEGRMATIADPSGAVLGLWQPDHHQGVDVLDRPGALAWNELQTRDLARATRFYAAVFGWTWSEASDDYFVASLEAKEGHDKSVAGAMTMPPAVPAEAPSYWSIYIAVEDCDAATRRACELGGAEFLPPMAMGDMRFSGIADPTGAMLMLLTMPD</sequence>
<dbReference type="PANTHER" id="PTHR33993">
    <property type="entry name" value="GLYOXALASE-RELATED"/>
    <property type="match status" value="1"/>
</dbReference>
<evidence type="ECO:0000259" key="1">
    <source>
        <dbReference type="PROSITE" id="PS51819"/>
    </source>
</evidence>
<dbReference type="InterPro" id="IPR037523">
    <property type="entry name" value="VOC_core"/>
</dbReference>
<dbReference type="Gene3D" id="3.10.180.10">
    <property type="entry name" value="2,3-Dihydroxybiphenyl 1,2-Dioxygenase, domain 1"/>
    <property type="match status" value="2"/>
</dbReference>
<dbReference type="CDD" id="cd07247">
    <property type="entry name" value="SgaA_N_like"/>
    <property type="match status" value="2"/>
</dbReference>
<dbReference type="Pfam" id="PF00903">
    <property type="entry name" value="Glyoxalase"/>
    <property type="match status" value="2"/>
</dbReference>
<dbReference type="InterPro" id="IPR029068">
    <property type="entry name" value="Glyas_Bleomycin-R_OHBP_Dase"/>
</dbReference>
<dbReference type="PANTHER" id="PTHR33993:SF14">
    <property type="entry name" value="GB|AAF24581.1"/>
    <property type="match status" value="1"/>
</dbReference>
<evidence type="ECO:0000313" key="2">
    <source>
        <dbReference type="EMBL" id="CAB4885341.1"/>
    </source>
</evidence>
<dbReference type="InterPro" id="IPR052164">
    <property type="entry name" value="Anthracycline_SecMetBiosynth"/>
</dbReference>
<name>A0A6J7ESS7_9ZZZZ</name>
<accession>A0A6J7ESS7</accession>
<reference evidence="2" key="1">
    <citation type="submission" date="2020-05" db="EMBL/GenBank/DDBJ databases">
        <authorList>
            <person name="Chiriac C."/>
            <person name="Salcher M."/>
            <person name="Ghai R."/>
            <person name="Kavagutti S V."/>
        </authorList>
    </citation>
    <scope>NUCLEOTIDE SEQUENCE</scope>
</reference>
<dbReference type="SUPFAM" id="SSF54593">
    <property type="entry name" value="Glyoxalase/Bleomycin resistance protein/Dihydroxybiphenyl dioxygenase"/>
    <property type="match status" value="2"/>
</dbReference>
<dbReference type="InterPro" id="IPR004360">
    <property type="entry name" value="Glyas_Fos-R_dOase_dom"/>
</dbReference>
<proteinExistence type="predicted"/>
<feature type="domain" description="VOC" evidence="1">
    <location>
        <begin position="7"/>
        <end position="125"/>
    </location>
</feature>
<organism evidence="2">
    <name type="scientific">freshwater metagenome</name>
    <dbReference type="NCBI Taxonomy" id="449393"/>
    <lineage>
        <taxon>unclassified sequences</taxon>
        <taxon>metagenomes</taxon>
        <taxon>ecological metagenomes</taxon>
    </lineage>
</organism>
<protein>
    <submittedName>
        <fullName evidence="2">Unannotated protein</fullName>
    </submittedName>
</protein>
<dbReference type="AlphaFoldDB" id="A0A6J7ESS7"/>
<dbReference type="EMBL" id="CAFBLS010000266">
    <property type="protein sequence ID" value="CAB4885341.1"/>
    <property type="molecule type" value="Genomic_DNA"/>
</dbReference>